<protein>
    <submittedName>
        <fullName evidence="1">Uncharacterized protein</fullName>
    </submittedName>
</protein>
<dbReference type="Proteomes" id="UP000821865">
    <property type="component" value="Chromosome 2"/>
</dbReference>
<accession>A0ACB8DA46</accession>
<comment type="caution">
    <text evidence="1">The sequence shown here is derived from an EMBL/GenBank/DDBJ whole genome shotgun (WGS) entry which is preliminary data.</text>
</comment>
<proteinExistence type="predicted"/>
<dbReference type="EMBL" id="CM023471">
    <property type="protein sequence ID" value="KAH7964986.1"/>
    <property type="molecule type" value="Genomic_DNA"/>
</dbReference>
<name>A0ACB8DA46_DERSI</name>
<sequence length="145" mass="16032">MMSESREGNVEDHSAGAVASESQRETDLRSLADQRRVLELEVELARLRQNGSGSSRESGHAFGGQDRCGKLRPHSKCLAGVLPQFPSEADPPVWFESVESSLEAYEVPRGFSGQIVFPLVAEKVPGRFCPHDLAQRNTKIIRKSR</sequence>
<keyword evidence="2" id="KW-1185">Reference proteome</keyword>
<organism evidence="1 2">
    <name type="scientific">Dermacentor silvarum</name>
    <name type="common">Tick</name>
    <dbReference type="NCBI Taxonomy" id="543639"/>
    <lineage>
        <taxon>Eukaryota</taxon>
        <taxon>Metazoa</taxon>
        <taxon>Ecdysozoa</taxon>
        <taxon>Arthropoda</taxon>
        <taxon>Chelicerata</taxon>
        <taxon>Arachnida</taxon>
        <taxon>Acari</taxon>
        <taxon>Parasitiformes</taxon>
        <taxon>Ixodida</taxon>
        <taxon>Ixodoidea</taxon>
        <taxon>Ixodidae</taxon>
        <taxon>Rhipicephalinae</taxon>
        <taxon>Dermacentor</taxon>
    </lineage>
</organism>
<evidence type="ECO:0000313" key="2">
    <source>
        <dbReference type="Proteomes" id="UP000821865"/>
    </source>
</evidence>
<evidence type="ECO:0000313" key="1">
    <source>
        <dbReference type="EMBL" id="KAH7964986.1"/>
    </source>
</evidence>
<gene>
    <name evidence="1" type="ORF">HPB49_002731</name>
</gene>
<reference evidence="1" key="1">
    <citation type="submission" date="2020-05" db="EMBL/GenBank/DDBJ databases">
        <title>Large-scale comparative analyses of tick genomes elucidate their genetic diversity and vector capacities.</title>
        <authorList>
            <person name="Jia N."/>
            <person name="Wang J."/>
            <person name="Shi W."/>
            <person name="Du L."/>
            <person name="Sun Y."/>
            <person name="Zhan W."/>
            <person name="Jiang J."/>
            <person name="Wang Q."/>
            <person name="Zhang B."/>
            <person name="Ji P."/>
            <person name="Sakyi L.B."/>
            <person name="Cui X."/>
            <person name="Yuan T."/>
            <person name="Jiang B."/>
            <person name="Yang W."/>
            <person name="Lam T.T.-Y."/>
            <person name="Chang Q."/>
            <person name="Ding S."/>
            <person name="Wang X."/>
            <person name="Zhu J."/>
            <person name="Ruan X."/>
            <person name="Zhao L."/>
            <person name="Wei J."/>
            <person name="Que T."/>
            <person name="Du C."/>
            <person name="Cheng J."/>
            <person name="Dai P."/>
            <person name="Han X."/>
            <person name="Huang E."/>
            <person name="Gao Y."/>
            <person name="Liu J."/>
            <person name="Shao H."/>
            <person name="Ye R."/>
            <person name="Li L."/>
            <person name="Wei W."/>
            <person name="Wang X."/>
            <person name="Wang C."/>
            <person name="Yang T."/>
            <person name="Huo Q."/>
            <person name="Li W."/>
            <person name="Guo W."/>
            <person name="Chen H."/>
            <person name="Zhou L."/>
            <person name="Ni X."/>
            <person name="Tian J."/>
            <person name="Zhou Y."/>
            <person name="Sheng Y."/>
            <person name="Liu T."/>
            <person name="Pan Y."/>
            <person name="Xia L."/>
            <person name="Li J."/>
            <person name="Zhao F."/>
            <person name="Cao W."/>
        </authorList>
    </citation>
    <scope>NUCLEOTIDE SEQUENCE</scope>
    <source>
        <strain evidence="1">Dsil-2018</strain>
    </source>
</reference>